<comment type="similarity">
    <text evidence="1 9">Belongs to the GHMP kinase family. IspE subfamily.</text>
</comment>
<evidence type="ECO:0000256" key="3">
    <source>
        <dbReference type="ARBA" id="ARBA00017473"/>
    </source>
</evidence>
<dbReference type="EC" id="2.7.1.148" evidence="2 9"/>
<evidence type="ECO:0000259" key="10">
    <source>
        <dbReference type="Pfam" id="PF00288"/>
    </source>
</evidence>
<dbReference type="InterPro" id="IPR006204">
    <property type="entry name" value="GHMP_kinase_N_dom"/>
</dbReference>
<dbReference type="Gene3D" id="3.30.70.890">
    <property type="entry name" value="GHMP kinase, C-terminal domain"/>
    <property type="match status" value="1"/>
</dbReference>
<dbReference type="GO" id="GO:0019288">
    <property type="term" value="P:isopentenyl diphosphate biosynthetic process, methylerythritol 4-phosphate pathway"/>
    <property type="evidence" value="ECO:0007669"/>
    <property type="project" value="UniProtKB-UniRule"/>
</dbReference>
<keyword evidence="7 9" id="KW-0067">ATP-binding</keyword>
<sequence>MTSPLESPMAVTVRVPAKINLELFVGPRGEDGYHSLATVYQAVGIHDEVTAAYHNEWGCSVSGRDADRVPTDESNLALKAARTLAERTGGQDPVHLSIRKEIPVAGGMAGGSADAAAALLACDALWETGLSKDDLDEVAAEIGSDVPFLLHGGTAVGSGRGEVITAVLAKGTYHWVFVPSLDTGLSTPAVYRAFDERMAGMAIEDPTPSATLMSALRAGDPMALAPVLDNDLQPDAIALRPDIGEVIEAAMGFGALAAIVSGSGPTVAVLAESTEGAIDLAVSLTASGVAGDILRATGPVAGAHIIPTTRV</sequence>
<reference evidence="12 13" key="1">
    <citation type="submission" date="2020-07" db="EMBL/GenBank/DDBJ databases">
        <title>Sequencing the genomes of 1000 actinobacteria strains.</title>
        <authorList>
            <person name="Klenk H.-P."/>
        </authorList>
    </citation>
    <scope>NUCLEOTIDE SEQUENCE [LARGE SCALE GENOMIC DNA]</scope>
    <source>
        <strain evidence="12 13">DSM 26154</strain>
    </source>
</reference>
<comment type="function">
    <text evidence="9">Catalyzes the phosphorylation of the position 2 hydroxy group of 4-diphosphocytidyl-2C-methyl-D-erythritol.</text>
</comment>
<dbReference type="NCBIfam" id="NF002870">
    <property type="entry name" value="PRK03188.1"/>
    <property type="match status" value="1"/>
</dbReference>
<evidence type="ECO:0000313" key="12">
    <source>
        <dbReference type="EMBL" id="NYF98895.1"/>
    </source>
</evidence>
<accession>A0A852VYV5</accession>
<keyword evidence="6 9" id="KW-0418">Kinase</keyword>
<dbReference type="SUPFAM" id="SSF54211">
    <property type="entry name" value="Ribosomal protein S5 domain 2-like"/>
    <property type="match status" value="1"/>
</dbReference>
<evidence type="ECO:0000259" key="11">
    <source>
        <dbReference type="Pfam" id="PF08544"/>
    </source>
</evidence>
<evidence type="ECO:0000256" key="2">
    <source>
        <dbReference type="ARBA" id="ARBA00012052"/>
    </source>
</evidence>
<feature type="active site" evidence="9">
    <location>
        <position position="145"/>
    </location>
</feature>
<dbReference type="GO" id="GO:0050515">
    <property type="term" value="F:4-(cytidine 5'-diphospho)-2-C-methyl-D-erythritol kinase activity"/>
    <property type="evidence" value="ECO:0007669"/>
    <property type="project" value="UniProtKB-UniRule"/>
</dbReference>
<dbReference type="PIRSF" id="PIRSF010376">
    <property type="entry name" value="IspE"/>
    <property type="match status" value="1"/>
</dbReference>
<evidence type="ECO:0000256" key="9">
    <source>
        <dbReference type="HAMAP-Rule" id="MF_00061"/>
    </source>
</evidence>
<keyword evidence="5 9" id="KW-0547">Nucleotide-binding</keyword>
<dbReference type="HAMAP" id="MF_00061">
    <property type="entry name" value="IspE"/>
    <property type="match status" value="1"/>
</dbReference>
<keyword evidence="13" id="KW-1185">Reference proteome</keyword>
<dbReference type="PANTHER" id="PTHR43527">
    <property type="entry name" value="4-DIPHOSPHOCYTIDYL-2-C-METHYL-D-ERYTHRITOL KINASE, CHLOROPLASTIC"/>
    <property type="match status" value="1"/>
</dbReference>
<dbReference type="NCBIfam" id="TIGR00154">
    <property type="entry name" value="ispE"/>
    <property type="match status" value="1"/>
</dbReference>
<dbReference type="EMBL" id="JACCAE010000001">
    <property type="protein sequence ID" value="NYF98895.1"/>
    <property type="molecule type" value="Genomic_DNA"/>
</dbReference>
<comment type="catalytic activity">
    <reaction evidence="9">
        <text>4-CDP-2-C-methyl-D-erythritol + ATP = 4-CDP-2-C-methyl-D-erythritol 2-phosphate + ADP + H(+)</text>
        <dbReference type="Rhea" id="RHEA:18437"/>
        <dbReference type="ChEBI" id="CHEBI:15378"/>
        <dbReference type="ChEBI" id="CHEBI:30616"/>
        <dbReference type="ChEBI" id="CHEBI:57823"/>
        <dbReference type="ChEBI" id="CHEBI:57919"/>
        <dbReference type="ChEBI" id="CHEBI:456216"/>
        <dbReference type="EC" id="2.7.1.148"/>
    </reaction>
</comment>
<keyword evidence="9" id="KW-0414">Isoprene biosynthesis</keyword>
<feature type="domain" description="GHMP kinase N-terminal" evidence="10">
    <location>
        <begin position="75"/>
        <end position="153"/>
    </location>
</feature>
<evidence type="ECO:0000256" key="5">
    <source>
        <dbReference type="ARBA" id="ARBA00022741"/>
    </source>
</evidence>
<feature type="binding site" evidence="9">
    <location>
        <begin position="103"/>
        <end position="113"/>
    </location>
    <ligand>
        <name>ATP</name>
        <dbReference type="ChEBI" id="CHEBI:30616"/>
    </ligand>
</feature>
<dbReference type="PANTHER" id="PTHR43527:SF2">
    <property type="entry name" value="4-DIPHOSPHOCYTIDYL-2-C-METHYL-D-ERYTHRITOL KINASE, CHLOROPLASTIC"/>
    <property type="match status" value="1"/>
</dbReference>
<dbReference type="GO" id="GO:0016114">
    <property type="term" value="P:terpenoid biosynthetic process"/>
    <property type="evidence" value="ECO:0007669"/>
    <property type="project" value="UniProtKB-UniRule"/>
</dbReference>
<comment type="pathway">
    <text evidence="9">Isoprenoid biosynthesis; isopentenyl diphosphate biosynthesis via DXP pathway; isopentenyl diphosphate from 1-deoxy-D-xylulose 5-phosphate: step 3/6.</text>
</comment>
<gene>
    <name evidence="9" type="primary">ispE</name>
    <name evidence="12" type="ORF">BJY20_002287</name>
</gene>
<feature type="active site" evidence="9">
    <location>
        <position position="18"/>
    </location>
</feature>
<evidence type="ECO:0000256" key="8">
    <source>
        <dbReference type="ARBA" id="ARBA00032554"/>
    </source>
</evidence>
<evidence type="ECO:0000256" key="1">
    <source>
        <dbReference type="ARBA" id="ARBA00009684"/>
    </source>
</evidence>
<dbReference type="RefSeq" id="WP_185991657.1">
    <property type="nucleotide sequence ID" value="NZ_JACCAE010000001.1"/>
</dbReference>
<organism evidence="12 13">
    <name type="scientific">Janibacter cremeus</name>
    <dbReference type="NCBI Taxonomy" id="1285192"/>
    <lineage>
        <taxon>Bacteria</taxon>
        <taxon>Bacillati</taxon>
        <taxon>Actinomycetota</taxon>
        <taxon>Actinomycetes</taxon>
        <taxon>Micrococcales</taxon>
        <taxon>Intrasporangiaceae</taxon>
        <taxon>Janibacter</taxon>
    </lineage>
</organism>
<dbReference type="UniPathway" id="UPA00056">
    <property type="reaction ID" value="UER00094"/>
</dbReference>
<dbReference type="InterPro" id="IPR020568">
    <property type="entry name" value="Ribosomal_Su5_D2-typ_SF"/>
</dbReference>
<protein>
    <recommendedName>
        <fullName evidence="3 9">4-diphosphocytidyl-2-C-methyl-D-erythritol kinase</fullName>
        <shortName evidence="9">CMK</shortName>
        <ecNumber evidence="2 9">2.7.1.148</ecNumber>
    </recommendedName>
    <alternativeName>
        <fullName evidence="8 9">4-(cytidine-5'-diphospho)-2-C-methyl-D-erythritol kinase</fullName>
    </alternativeName>
</protein>
<evidence type="ECO:0000313" key="13">
    <source>
        <dbReference type="Proteomes" id="UP000554054"/>
    </source>
</evidence>
<dbReference type="InterPro" id="IPR004424">
    <property type="entry name" value="IspE"/>
</dbReference>
<evidence type="ECO:0000256" key="4">
    <source>
        <dbReference type="ARBA" id="ARBA00022679"/>
    </source>
</evidence>
<dbReference type="Pfam" id="PF08544">
    <property type="entry name" value="GHMP_kinases_C"/>
    <property type="match status" value="1"/>
</dbReference>
<dbReference type="GO" id="GO:0005524">
    <property type="term" value="F:ATP binding"/>
    <property type="evidence" value="ECO:0007669"/>
    <property type="project" value="UniProtKB-UniRule"/>
</dbReference>
<dbReference type="InterPro" id="IPR013750">
    <property type="entry name" value="GHMP_kinase_C_dom"/>
</dbReference>
<feature type="domain" description="GHMP kinase C-terminal" evidence="11">
    <location>
        <begin position="212"/>
        <end position="285"/>
    </location>
</feature>
<dbReference type="SUPFAM" id="SSF55060">
    <property type="entry name" value="GHMP Kinase, C-terminal domain"/>
    <property type="match status" value="1"/>
</dbReference>
<keyword evidence="4 9" id="KW-0808">Transferase</keyword>
<evidence type="ECO:0000256" key="6">
    <source>
        <dbReference type="ARBA" id="ARBA00022777"/>
    </source>
</evidence>
<dbReference type="InterPro" id="IPR014721">
    <property type="entry name" value="Ribsml_uS5_D2-typ_fold_subgr"/>
</dbReference>
<dbReference type="InterPro" id="IPR036554">
    <property type="entry name" value="GHMP_kinase_C_sf"/>
</dbReference>
<dbReference type="AlphaFoldDB" id="A0A852VYV5"/>
<proteinExistence type="inferred from homology"/>
<comment type="caution">
    <text evidence="12">The sequence shown here is derived from an EMBL/GenBank/DDBJ whole genome shotgun (WGS) entry which is preliminary data.</text>
</comment>
<name>A0A852VYV5_9MICO</name>
<dbReference type="Gene3D" id="3.30.230.10">
    <property type="match status" value="1"/>
</dbReference>
<evidence type="ECO:0000256" key="7">
    <source>
        <dbReference type="ARBA" id="ARBA00022840"/>
    </source>
</evidence>
<dbReference type="Proteomes" id="UP000554054">
    <property type="component" value="Unassembled WGS sequence"/>
</dbReference>
<dbReference type="Pfam" id="PF00288">
    <property type="entry name" value="GHMP_kinases_N"/>
    <property type="match status" value="1"/>
</dbReference>